<evidence type="ECO:0000259" key="2">
    <source>
        <dbReference type="Pfam" id="PF13581"/>
    </source>
</evidence>
<keyword evidence="4" id="KW-1185">Reference proteome</keyword>
<keyword evidence="1" id="KW-0723">Serine/threonine-protein kinase</keyword>
<dbReference type="EMBL" id="LT859958">
    <property type="protein sequence ID" value="SMX54564.1"/>
    <property type="molecule type" value="Genomic_DNA"/>
</dbReference>
<dbReference type="SUPFAM" id="SSF55874">
    <property type="entry name" value="ATPase domain of HSP90 chaperone/DNA topoisomerase II/histidine kinase"/>
    <property type="match status" value="1"/>
</dbReference>
<dbReference type="RefSeq" id="WP_087862398.1">
    <property type="nucleotide sequence ID" value="NZ_LT859958.1"/>
</dbReference>
<evidence type="ECO:0000256" key="1">
    <source>
        <dbReference type="ARBA" id="ARBA00022527"/>
    </source>
</evidence>
<sequence>MKTKTYPANYKSLATISQFIIEQAEDAGFSPKDVYAIQIAVDEACSNIIDHAYGGENLGEITIKFNNFKNKIQIILIDKGKPFILEDVPEPDLTSPLETRKERGLGVFFMKNFMDSVLFEFSKSEGNILTMEKNKGE</sequence>
<dbReference type="AlphaFoldDB" id="A0A1Y6K4M6"/>
<gene>
    <name evidence="3" type="ORF">CFX1CAM_1499</name>
</gene>
<reference evidence="4" key="1">
    <citation type="submission" date="2017-05" db="EMBL/GenBank/DDBJ databases">
        <authorList>
            <person name="Kirkegaard R."/>
            <person name="Mcilroy J S."/>
        </authorList>
    </citation>
    <scope>NUCLEOTIDE SEQUENCE [LARGE SCALE GENOMIC DNA]</scope>
</reference>
<organism evidence="3 4">
    <name type="scientific">Candidatus Brevifilum fermentans</name>
    <dbReference type="NCBI Taxonomy" id="1986204"/>
    <lineage>
        <taxon>Bacteria</taxon>
        <taxon>Bacillati</taxon>
        <taxon>Chloroflexota</taxon>
        <taxon>Anaerolineae</taxon>
        <taxon>Anaerolineales</taxon>
        <taxon>Anaerolineaceae</taxon>
        <taxon>Candidatus Brevifilum</taxon>
    </lineage>
</organism>
<dbReference type="PANTHER" id="PTHR35526">
    <property type="entry name" value="ANTI-SIGMA-F FACTOR RSBW-RELATED"/>
    <property type="match status" value="1"/>
</dbReference>
<dbReference type="CDD" id="cd16936">
    <property type="entry name" value="HATPase_RsbW-like"/>
    <property type="match status" value="1"/>
</dbReference>
<name>A0A1Y6K4M6_9CHLR</name>
<keyword evidence="1" id="KW-0808">Transferase</keyword>
<protein>
    <submittedName>
        <fullName evidence="3">Putative anti-sigma factor</fullName>
    </submittedName>
</protein>
<dbReference type="InterPro" id="IPR003594">
    <property type="entry name" value="HATPase_dom"/>
</dbReference>
<evidence type="ECO:0000313" key="4">
    <source>
        <dbReference type="Proteomes" id="UP000195514"/>
    </source>
</evidence>
<dbReference type="KEGG" id="abat:CFX1CAM_1499"/>
<dbReference type="Pfam" id="PF13581">
    <property type="entry name" value="HATPase_c_2"/>
    <property type="match status" value="1"/>
</dbReference>
<proteinExistence type="predicted"/>
<keyword evidence="1" id="KW-0418">Kinase</keyword>
<accession>A0A1Y6K4M6</accession>
<dbReference type="Gene3D" id="3.30.565.10">
    <property type="entry name" value="Histidine kinase-like ATPase, C-terminal domain"/>
    <property type="match status" value="1"/>
</dbReference>
<dbReference type="Proteomes" id="UP000195514">
    <property type="component" value="Chromosome I"/>
</dbReference>
<dbReference type="InterPro" id="IPR050267">
    <property type="entry name" value="Anti-sigma-factor_SerPK"/>
</dbReference>
<dbReference type="InterPro" id="IPR036890">
    <property type="entry name" value="HATPase_C_sf"/>
</dbReference>
<dbReference type="GO" id="GO:0004674">
    <property type="term" value="F:protein serine/threonine kinase activity"/>
    <property type="evidence" value="ECO:0007669"/>
    <property type="project" value="UniProtKB-KW"/>
</dbReference>
<evidence type="ECO:0000313" key="3">
    <source>
        <dbReference type="EMBL" id="SMX54564.1"/>
    </source>
</evidence>
<feature type="domain" description="Histidine kinase/HSP90-like ATPase" evidence="2">
    <location>
        <begin position="7"/>
        <end position="133"/>
    </location>
</feature>
<dbReference type="OrthoDB" id="163538at2"/>